<feature type="region of interest" description="Disordered" evidence="1">
    <location>
        <begin position="1"/>
        <end position="22"/>
    </location>
</feature>
<comment type="caution">
    <text evidence="3">The sequence shown here is derived from an EMBL/GenBank/DDBJ whole genome shotgun (WGS) entry which is preliminary data.</text>
</comment>
<name>A0A844TAQ8_9BRAD</name>
<dbReference type="PANTHER" id="PTHR10953">
    <property type="entry name" value="UBIQUITIN-ACTIVATING ENZYME E1"/>
    <property type="match status" value="1"/>
</dbReference>
<dbReference type="InterPro" id="IPR045886">
    <property type="entry name" value="ThiF/MoeB/HesA"/>
</dbReference>
<dbReference type="AlphaFoldDB" id="A0A844TAQ8"/>
<dbReference type="InterPro" id="IPR000594">
    <property type="entry name" value="ThiF_NAD_FAD-bd"/>
</dbReference>
<dbReference type="GO" id="GO:0005737">
    <property type="term" value="C:cytoplasm"/>
    <property type="evidence" value="ECO:0007669"/>
    <property type="project" value="TreeGrafter"/>
</dbReference>
<evidence type="ECO:0000256" key="1">
    <source>
        <dbReference type="SAM" id="MobiDB-lite"/>
    </source>
</evidence>
<feature type="domain" description="THIF-type NAD/FAD binding fold" evidence="2">
    <location>
        <begin position="193"/>
        <end position="445"/>
    </location>
</feature>
<proteinExistence type="predicted"/>
<protein>
    <recommendedName>
        <fullName evidence="2">THIF-type NAD/FAD binding fold domain-containing protein</fullName>
    </recommendedName>
</protein>
<sequence length="466" mass="49823">MGPQPRPAGAVLSSNPSATGPASMMELRFQDKDASRIIGELVGRETERCAVMLASRVAWPGMDRLVVSSLDFPADENYSDRSLISAQLKPEYIAQIGKRAASQNLSAVFVHSHPGSAPPEFSKIDDDGEAHLARFLSVRAPDTVHGAVVVSAGGWCARRLGEKTPMRVVSVGPQLQVLFDDADGSGPPSLKFDRQVRALGSAGQKYLESLTVAIVGLGGTGSIAAEQLAHLGVRKFILIDPDRIETTNLNRVAGSRIGDVNRFKTDVAAEMVAGITPGAACKSIIGDVTRTAIARELRAADFIFSCTDSHGSRAVIQQIAYQYLIPCVDMGSIITARAGQIAGVHGRVQALAPRLPCFTCCGLLDSEEVRRDMMNAEERSRDQYIQGAHEPAPAVISINGTVTSMAITMFLAMMVGVPSAARHLIYDVRLPSLRAVSFTSNPNCYVCSSRGVLARGDSQDLFTRDD</sequence>
<evidence type="ECO:0000313" key="3">
    <source>
        <dbReference type="EMBL" id="MVT73559.1"/>
    </source>
</evidence>
<reference evidence="3 4" key="1">
    <citation type="submission" date="2019-12" db="EMBL/GenBank/DDBJ databases">
        <title>Draft genome sequences Bradyrhizobium cajani AMBPC1010, Bradyrhizobium pachyrhizi AMBPC1040 and Bradyrhizobium yuanmingense ALSPC3051, three plant growth promoting strains isolated from nodules of Cajanus cajan L. in Dominican Republic.</title>
        <authorList>
            <person name="Flores-Felix J.D."/>
            <person name="Araujo J."/>
            <person name="Diaz-Alcantara C."/>
            <person name="Gonzalez-Andres F."/>
            <person name="Velazquez E."/>
        </authorList>
    </citation>
    <scope>NUCLEOTIDE SEQUENCE [LARGE SCALE GENOMIC DNA]</scope>
    <source>
        <strain evidence="3 4">1010</strain>
    </source>
</reference>
<accession>A0A844TAQ8</accession>
<dbReference type="InterPro" id="IPR035985">
    <property type="entry name" value="Ubiquitin-activating_enz"/>
</dbReference>
<dbReference type="EMBL" id="WQNE01000006">
    <property type="protein sequence ID" value="MVT73559.1"/>
    <property type="molecule type" value="Genomic_DNA"/>
</dbReference>
<dbReference type="GO" id="GO:0004792">
    <property type="term" value="F:thiosulfate-cyanide sulfurtransferase activity"/>
    <property type="evidence" value="ECO:0007669"/>
    <property type="project" value="TreeGrafter"/>
</dbReference>
<dbReference type="SUPFAM" id="SSF69572">
    <property type="entry name" value="Activating enzymes of the ubiquitin-like proteins"/>
    <property type="match status" value="1"/>
</dbReference>
<organism evidence="3 4">
    <name type="scientific">Bradyrhizobium cajani</name>
    <dbReference type="NCBI Taxonomy" id="1928661"/>
    <lineage>
        <taxon>Bacteria</taxon>
        <taxon>Pseudomonadati</taxon>
        <taxon>Pseudomonadota</taxon>
        <taxon>Alphaproteobacteria</taxon>
        <taxon>Hyphomicrobiales</taxon>
        <taxon>Nitrobacteraceae</taxon>
        <taxon>Bradyrhizobium</taxon>
    </lineage>
</organism>
<dbReference type="Gene3D" id="3.40.50.720">
    <property type="entry name" value="NAD(P)-binding Rossmann-like Domain"/>
    <property type="match status" value="1"/>
</dbReference>
<evidence type="ECO:0000313" key="4">
    <source>
        <dbReference type="Proteomes" id="UP000449969"/>
    </source>
</evidence>
<gene>
    <name evidence="3" type="ORF">GPL20_10765</name>
</gene>
<dbReference type="GO" id="GO:0008641">
    <property type="term" value="F:ubiquitin-like modifier activating enzyme activity"/>
    <property type="evidence" value="ECO:0007669"/>
    <property type="project" value="InterPro"/>
</dbReference>
<dbReference type="PANTHER" id="PTHR10953:SF247">
    <property type="entry name" value="SLL6053 PROTEIN"/>
    <property type="match status" value="1"/>
</dbReference>
<dbReference type="Proteomes" id="UP000449969">
    <property type="component" value="Unassembled WGS sequence"/>
</dbReference>
<dbReference type="GO" id="GO:0016779">
    <property type="term" value="F:nucleotidyltransferase activity"/>
    <property type="evidence" value="ECO:0007669"/>
    <property type="project" value="TreeGrafter"/>
</dbReference>
<evidence type="ECO:0000259" key="2">
    <source>
        <dbReference type="Pfam" id="PF00899"/>
    </source>
</evidence>
<keyword evidence="4" id="KW-1185">Reference proteome</keyword>
<dbReference type="Pfam" id="PF00899">
    <property type="entry name" value="ThiF"/>
    <property type="match status" value="1"/>
</dbReference>